<reference evidence="1 2" key="1">
    <citation type="submission" date="2016-12" db="EMBL/GenBank/DDBJ databases">
        <title>The new phylogeny of genus Mycobacterium.</title>
        <authorList>
            <person name="Tortoli E."/>
            <person name="Trovato A."/>
            <person name="Cirillo D.M."/>
        </authorList>
    </citation>
    <scope>NUCLEOTIDE SEQUENCE [LARGE SCALE GENOMIC DNA]</scope>
    <source>
        <strain evidence="1 2">DSM 45069</strain>
    </source>
</reference>
<evidence type="ECO:0000313" key="2">
    <source>
        <dbReference type="Proteomes" id="UP000192707"/>
    </source>
</evidence>
<dbReference type="Proteomes" id="UP000192707">
    <property type="component" value="Unassembled WGS sequence"/>
</dbReference>
<comment type="caution">
    <text evidence="1">The sequence shown here is derived from an EMBL/GenBank/DDBJ whole genome shotgun (WGS) entry which is preliminary data.</text>
</comment>
<sequence>MGSLVDGARVGADDEGWDEHAVKQTAANAAHPHRGPLAMRIESSFRAGGLTDESSLSHSCWVGRVMHHPDRVKP</sequence>
<name>A0A1W9ZLL8_MYCAI</name>
<keyword evidence="2" id="KW-1185">Reference proteome</keyword>
<dbReference type="EMBL" id="MVHG01000011">
    <property type="protein sequence ID" value="ORA18351.1"/>
    <property type="molecule type" value="Genomic_DNA"/>
</dbReference>
<dbReference type="AlphaFoldDB" id="A0A1W9ZLL8"/>
<evidence type="ECO:0000313" key="1">
    <source>
        <dbReference type="EMBL" id="ORA18351.1"/>
    </source>
</evidence>
<gene>
    <name evidence="1" type="ORF">BST14_07415</name>
</gene>
<protein>
    <submittedName>
        <fullName evidence="1">Uncharacterized protein</fullName>
    </submittedName>
</protein>
<organism evidence="1 2">
    <name type="scientific">Mycobacterium arosiense ATCC BAA-1401 = DSM 45069</name>
    <dbReference type="NCBI Taxonomy" id="1265311"/>
    <lineage>
        <taxon>Bacteria</taxon>
        <taxon>Bacillati</taxon>
        <taxon>Actinomycetota</taxon>
        <taxon>Actinomycetes</taxon>
        <taxon>Mycobacteriales</taxon>
        <taxon>Mycobacteriaceae</taxon>
        <taxon>Mycobacterium</taxon>
        <taxon>Mycobacterium avium complex (MAC)</taxon>
    </lineage>
</organism>
<proteinExistence type="predicted"/>
<accession>A0A1W9ZLL8</accession>